<name>K6ZN40_9ALTE</name>
<dbReference type="KEGG" id="gps:C427_1838"/>
<dbReference type="OrthoDB" id="6379269at2"/>
<gene>
    <name evidence="2" type="ORF">C427_1838</name>
</gene>
<dbReference type="PATRIC" id="fig|1129794.4.peg.1820"/>
<evidence type="ECO:0000313" key="2">
    <source>
        <dbReference type="EMBL" id="AGH43947.1"/>
    </source>
</evidence>
<dbReference type="HOGENOM" id="CLU_2001666_0_0_6"/>
<keyword evidence="1" id="KW-0472">Membrane</keyword>
<feature type="transmembrane region" description="Helical" evidence="1">
    <location>
        <begin position="65"/>
        <end position="84"/>
    </location>
</feature>
<dbReference type="Proteomes" id="UP000011864">
    <property type="component" value="Chromosome"/>
</dbReference>
<dbReference type="RefSeq" id="WP_007637543.1">
    <property type="nucleotide sequence ID" value="NC_020514.1"/>
</dbReference>
<accession>K6ZN40</accession>
<dbReference type="AlphaFoldDB" id="K6ZN40"/>
<dbReference type="STRING" id="1129794.C427_1838"/>
<reference evidence="2 3" key="1">
    <citation type="journal article" date="2013" name="Genome Announc.">
        <title>Complete Genome Sequence of Glaciecola psychrophila Strain 170T.</title>
        <authorList>
            <person name="Yin J."/>
            <person name="Chen J."/>
            <person name="Liu G."/>
            <person name="Yu Y."/>
            <person name="Song L."/>
            <person name="Wang X."/>
            <person name="Qu X."/>
        </authorList>
    </citation>
    <scope>NUCLEOTIDE SEQUENCE [LARGE SCALE GENOMIC DNA]</scope>
    <source>
        <strain evidence="2 3">170</strain>
    </source>
</reference>
<protein>
    <submittedName>
        <fullName evidence="2">Uncharacterized protein</fullName>
    </submittedName>
</protein>
<keyword evidence="1" id="KW-1133">Transmembrane helix</keyword>
<evidence type="ECO:0000313" key="3">
    <source>
        <dbReference type="Proteomes" id="UP000011864"/>
    </source>
</evidence>
<sequence length="124" mass="14075">MKAKALNRLNLKLFTDSQTGYTVQHLLLAISAAFLLSEWELALLISLWLILQGSYLFFTHKHSKFMAKLALAFIFFGLLKLGFIDTTNILLWQKVALMIGIGIFMLGAAFTHQKQLSQATIYHQ</sequence>
<feature type="transmembrane region" description="Helical" evidence="1">
    <location>
        <begin position="90"/>
        <end position="110"/>
    </location>
</feature>
<organism evidence="2 3">
    <name type="scientific">Paraglaciecola psychrophila 170</name>
    <dbReference type="NCBI Taxonomy" id="1129794"/>
    <lineage>
        <taxon>Bacteria</taxon>
        <taxon>Pseudomonadati</taxon>
        <taxon>Pseudomonadota</taxon>
        <taxon>Gammaproteobacteria</taxon>
        <taxon>Alteromonadales</taxon>
        <taxon>Alteromonadaceae</taxon>
        <taxon>Paraglaciecola</taxon>
    </lineage>
</organism>
<proteinExistence type="predicted"/>
<dbReference type="EMBL" id="CP003837">
    <property type="protein sequence ID" value="AGH43947.1"/>
    <property type="molecule type" value="Genomic_DNA"/>
</dbReference>
<evidence type="ECO:0000256" key="1">
    <source>
        <dbReference type="SAM" id="Phobius"/>
    </source>
</evidence>
<keyword evidence="1" id="KW-0812">Transmembrane</keyword>
<keyword evidence="3" id="KW-1185">Reference proteome</keyword>